<organism evidence="2 3">
    <name type="scientific">Endocarpon pusillum</name>
    <dbReference type="NCBI Taxonomy" id="364733"/>
    <lineage>
        <taxon>Eukaryota</taxon>
        <taxon>Fungi</taxon>
        <taxon>Dikarya</taxon>
        <taxon>Ascomycota</taxon>
        <taxon>Pezizomycotina</taxon>
        <taxon>Eurotiomycetes</taxon>
        <taxon>Chaetothyriomycetidae</taxon>
        <taxon>Verrucariales</taxon>
        <taxon>Verrucariaceae</taxon>
        <taxon>Endocarpon</taxon>
    </lineage>
</organism>
<reference evidence="2" key="1">
    <citation type="submission" date="2020-02" db="EMBL/GenBank/DDBJ databases">
        <authorList>
            <person name="Palmer J.M."/>
        </authorList>
    </citation>
    <scope>NUCLEOTIDE SEQUENCE</scope>
    <source>
        <strain evidence="2">EPUS1.4</strain>
        <tissue evidence="2">Thallus</tissue>
    </source>
</reference>
<sequence>MKHTKSSSSTTSSPAILSPKSHTKRKIAHKPFRPSHLAKRTWIFLLNIFHPDSVPPKRATSSSRLVHRSRPASTRNTSRGTSALPHKSPKNFNMAESFTPSDRPVDLPSNSPSDTKKKRREVRYGEARYRVTTENMVKKAELAQEGINVRDFAEEVIEREEVKRNRRADGDQSLHHERGEDEHEKRVQETLERELEADEK</sequence>
<accession>A0A8H7E1Q8</accession>
<evidence type="ECO:0000256" key="1">
    <source>
        <dbReference type="SAM" id="MobiDB-lite"/>
    </source>
</evidence>
<name>A0A8H7E1Q8_9EURO</name>
<dbReference type="AlphaFoldDB" id="A0A8H7E1Q8"/>
<protein>
    <submittedName>
        <fullName evidence="2">Uncharacterized protein</fullName>
    </submittedName>
</protein>
<proteinExistence type="predicted"/>
<dbReference type="OrthoDB" id="10542386at2759"/>
<evidence type="ECO:0000313" key="2">
    <source>
        <dbReference type="EMBL" id="KAF7504883.1"/>
    </source>
</evidence>
<gene>
    <name evidence="2" type="ORF">GJ744_001604</name>
</gene>
<feature type="compositionally biased region" description="Polar residues" evidence="1">
    <location>
        <begin position="71"/>
        <end position="81"/>
    </location>
</feature>
<feature type="compositionally biased region" description="Basic residues" evidence="1">
    <location>
        <begin position="21"/>
        <end position="32"/>
    </location>
</feature>
<feature type="compositionally biased region" description="Low complexity" evidence="1">
    <location>
        <begin position="1"/>
        <end position="13"/>
    </location>
</feature>
<comment type="caution">
    <text evidence="2">The sequence shown here is derived from an EMBL/GenBank/DDBJ whole genome shotgun (WGS) entry which is preliminary data.</text>
</comment>
<keyword evidence="3" id="KW-1185">Reference proteome</keyword>
<feature type="region of interest" description="Disordered" evidence="1">
    <location>
        <begin position="161"/>
        <end position="200"/>
    </location>
</feature>
<dbReference type="Proteomes" id="UP000606974">
    <property type="component" value="Unassembled WGS sequence"/>
</dbReference>
<dbReference type="EMBL" id="JAACFV010000124">
    <property type="protein sequence ID" value="KAF7504883.1"/>
    <property type="molecule type" value="Genomic_DNA"/>
</dbReference>
<evidence type="ECO:0000313" key="3">
    <source>
        <dbReference type="Proteomes" id="UP000606974"/>
    </source>
</evidence>
<feature type="compositionally biased region" description="Polar residues" evidence="1">
    <location>
        <begin position="90"/>
        <end position="100"/>
    </location>
</feature>
<feature type="region of interest" description="Disordered" evidence="1">
    <location>
        <begin position="53"/>
        <end position="122"/>
    </location>
</feature>
<feature type="region of interest" description="Disordered" evidence="1">
    <location>
        <begin position="1"/>
        <end position="32"/>
    </location>
</feature>